<dbReference type="Gramene" id="KRH65651">
    <property type="protein sequence ID" value="KRH65651"/>
    <property type="gene ID" value="GLYMA_03G052600"/>
</dbReference>
<sequence>MLHTSSNVNVTSYNVKNHIKLWRSCYGIVSDILGQSGFDWDDTKHMITIQNENAWNEYCTLHKSTKSFRFKVLQNWDDIVDLYAKDRTTNHGAETIMDVDEAMNGETNEVEFMGLGAKANIA</sequence>
<dbReference type="PANTHER" id="PTHR46929">
    <property type="entry name" value="EXPRESSED PROTEIN"/>
    <property type="match status" value="1"/>
</dbReference>
<dbReference type="EMBL" id="CM000836">
    <property type="protein sequence ID" value="KRH65651.1"/>
    <property type="molecule type" value="Genomic_DNA"/>
</dbReference>
<evidence type="ECO:0000259" key="1">
    <source>
        <dbReference type="Pfam" id="PF12776"/>
    </source>
</evidence>
<dbReference type="InParanoid" id="A0A0R0KMF3"/>
<accession>A0A0R0KMF3</accession>
<reference evidence="2 3" key="1">
    <citation type="journal article" date="2010" name="Nature">
        <title>Genome sequence of the palaeopolyploid soybean.</title>
        <authorList>
            <person name="Schmutz J."/>
            <person name="Cannon S.B."/>
            <person name="Schlueter J."/>
            <person name="Ma J."/>
            <person name="Mitros T."/>
            <person name="Nelson W."/>
            <person name="Hyten D.L."/>
            <person name="Song Q."/>
            <person name="Thelen J.J."/>
            <person name="Cheng J."/>
            <person name="Xu D."/>
            <person name="Hellsten U."/>
            <person name="May G.D."/>
            <person name="Yu Y."/>
            <person name="Sakurai T."/>
            <person name="Umezawa T."/>
            <person name="Bhattacharyya M.K."/>
            <person name="Sandhu D."/>
            <person name="Valliyodan B."/>
            <person name="Lindquist E."/>
            <person name="Peto M."/>
            <person name="Grant D."/>
            <person name="Shu S."/>
            <person name="Goodstein D."/>
            <person name="Barry K."/>
            <person name="Futrell-Griggs M."/>
            <person name="Abernathy B."/>
            <person name="Du J."/>
            <person name="Tian Z."/>
            <person name="Zhu L."/>
            <person name="Gill N."/>
            <person name="Joshi T."/>
            <person name="Libault M."/>
            <person name="Sethuraman A."/>
            <person name="Zhang X.-C."/>
            <person name="Shinozaki K."/>
            <person name="Nguyen H.T."/>
            <person name="Wing R.A."/>
            <person name="Cregan P."/>
            <person name="Specht J."/>
            <person name="Grimwood J."/>
            <person name="Rokhsar D."/>
            <person name="Stacey G."/>
            <person name="Shoemaker R.C."/>
            <person name="Jackson S.A."/>
        </authorList>
    </citation>
    <scope>NUCLEOTIDE SEQUENCE</scope>
    <source>
        <strain evidence="3">cv. Williams 82</strain>
        <tissue evidence="2">Callus</tissue>
    </source>
</reference>
<dbReference type="EnsemblPlants" id="KRH65651">
    <property type="protein sequence ID" value="KRH65651"/>
    <property type="gene ID" value="GLYMA_03G052600"/>
</dbReference>
<evidence type="ECO:0000313" key="4">
    <source>
        <dbReference type="Proteomes" id="UP000008827"/>
    </source>
</evidence>
<gene>
    <name evidence="2" type="ORF">GLYMA_03G052600</name>
</gene>
<keyword evidence="4" id="KW-1185">Reference proteome</keyword>
<evidence type="ECO:0000313" key="3">
    <source>
        <dbReference type="EnsemblPlants" id="KRH65651"/>
    </source>
</evidence>
<dbReference type="PANTHER" id="PTHR46929:SF3">
    <property type="entry name" value="MYB_SANT-LIKE DOMAIN-CONTAINING PROTEIN"/>
    <property type="match status" value="1"/>
</dbReference>
<proteinExistence type="predicted"/>
<dbReference type="AlphaFoldDB" id="A0A0R0KMF3"/>
<name>A0A0R0KMF3_SOYBN</name>
<reference evidence="3" key="2">
    <citation type="submission" date="2018-02" db="UniProtKB">
        <authorList>
            <consortium name="EnsemblPlants"/>
        </authorList>
    </citation>
    <scope>IDENTIFICATION</scope>
    <source>
        <strain evidence="3">Williams 82</strain>
    </source>
</reference>
<dbReference type="InterPro" id="IPR024752">
    <property type="entry name" value="Myb/SANT-like_dom"/>
</dbReference>
<feature type="domain" description="Myb/SANT-like" evidence="1">
    <location>
        <begin position="3"/>
        <end position="58"/>
    </location>
</feature>
<dbReference type="Proteomes" id="UP000008827">
    <property type="component" value="Chromosome 3"/>
</dbReference>
<protein>
    <recommendedName>
        <fullName evidence="1">Myb/SANT-like domain-containing protein</fullName>
    </recommendedName>
</protein>
<dbReference type="Pfam" id="PF12776">
    <property type="entry name" value="Myb_DNA-bind_3"/>
    <property type="match status" value="1"/>
</dbReference>
<evidence type="ECO:0000313" key="2">
    <source>
        <dbReference type="EMBL" id="KRH65651.1"/>
    </source>
</evidence>
<reference evidence="2" key="3">
    <citation type="submission" date="2018-07" db="EMBL/GenBank/DDBJ databases">
        <title>WGS assembly of Glycine max.</title>
        <authorList>
            <person name="Schmutz J."/>
            <person name="Cannon S."/>
            <person name="Schlueter J."/>
            <person name="Ma J."/>
            <person name="Mitros T."/>
            <person name="Nelson W."/>
            <person name="Hyten D."/>
            <person name="Song Q."/>
            <person name="Thelen J."/>
            <person name="Cheng J."/>
            <person name="Xu D."/>
            <person name="Hellsten U."/>
            <person name="May G."/>
            <person name="Yu Y."/>
            <person name="Sakurai T."/>
            <person name="Umezawa T."/>
            <person name="Bhattacharyya M."/>
            <person name="Sandhu D."/>
            <person name="Valliyodan B."/>
            <person name="Lindquist E."/>
            <person name="Peto M."/>
            <person name="Grant D."/>
            <person name="Shu S."/>
            <person name="Goodstein D."/>
            <person name="Barry K."/>
            <person name="Futrell-Griggs M."/>
            <person name="Abernathy B."/>
            <person name="Du J."/>
            <person name="Tian Z."/>
            <person name="Zhu L."/>
            <person name="Gill N."/>
            <person name="Joshi T."/>
            <person name="Libault M."/>
            <person name="Sethuraman A."/>
            <person name="Zhang X."/>
            <person name="Shinozaki K."/>
            <person name="Nguyen H."/>
            <person name="Wing R."/>
            <person name="Cregan P."/>
            <person name="Specht J."/>
            <person name="Grimwood J."/>
            <person name="Rokhsar D."/>
            <person name="Stacey G."/>
            <person name="Shoemaker R."/>
            <person name="Jackson S."/>
        </authorList>
    </citation>
    <scope>NUCLEOTIDE SEQUENCE</scope>
    <source>
        <tissue evidence="2">Callus</tissue>
    </source>
</reference>
<organism evidence="2">
    <name type="scientific">Glycine max</name>
    <name type="common">Soybean</name>
    <name type="synonym">Glycine hispida</name>
    <dbReference type="NCBI Taxonomy" id="3847"/>
    <lineage>
        <taxon>Eukaryota</taxon>
        <taxon>Viridiplantae</taxon>
        <taxon>Streptophyta</taxon>
        <taxon>Embryophyta</taxon>
        <taxon>Tracheophyta</taxon>
        <taxon>Spermatophyta</taxon>
        <taxon>Magnoliopsida</taxon>
        <taxon>eudicotyledons</taxon>
        <taxon>Gunneridae</taxon>
        <taxon>Pentapetalae</taxon>
        <taxon>rosids</taxon>
        <taxon>fabids</taxon>
        <taxon>Fabales</taxon>
        <taxon>Fabaceae</taxon>
        <taxon>Papilionoideae</taxon>
        <taxon>50 kb inversion clade</taxon>
        <taxon>NPAAA clade</taxon>
        <taxon>indigoferoid/millettioid clade</taxon>
        <taxon>Phaseoleae</taxon>
        <taxon>Glycine</taxon>
        <taxon>Glycine subgen. Soja</taxon>
    </lineage>
</organism>